<organism evidence="1 2">
    <name type="scientific">Vibrio bivalvicida</name>
    <dbReference type="NCBI Taxonomy" id="1276888"/>
    <lineage>
        <taxon>Bacteria</taxon>
        <taxon>Pseudomonadati</taxon>
        <taxon>Pseudomonadota</taxon>
        <taxon>Gammaproteobacteria</taxon>
        <taxon>Vibrionales</taxon>
        <taxon>Vibrionaceae</taxon>
        <taxon>Vibrio</taxon>
        <taxon>Vibrio oreintalis group</taxon>
    </lineage>
</organism>
<evidence type="ECO:0000313" key="1">
    <source>
        <dbReference type="EMBL" id="OAJ94204.1"/>
    </source>
</evidence>
<gene>
    <name evidence="1" type="ORF">APB76_10920</name>
</gene>
<reference evidence="1 2" key="1">
    <citation type="journal article" date="2016" name="Syst. Appl. Microbiol.">
        <title>Vibrio bivalvicida sp. nov., a novel larval pathogen for bivalve molluscs reared in a hatchery.</title>
        <authorList>
            <person name="Dubert J."/>
            <person name="Romalde J.L."/>
            <person name="Prado S."/>
            <person name="Barja J.L."/>
        </authorList>
    </citation>
    <scope>NUCLEOTIDE SEQUENCE [LARGE SCALE GENOMIC DNA]</scope>
    <source>
        <strain evidence="1 2">605</strain>
    </source>
</reference>
<protein>
    <submittedName>
        <fullName evidence="1">Uncharacterized protein</fullName>
    </submittedName>
</protein>
<dbReference type="Proteomes" id="UP000078406">
    <property type="component" value="Unassembled WGS sequence"/>
</dbReference>
<dbReference type="AlphaFoldDB" id="A0A177Y022"/>
<name>A0A177Y022_9VIBR</name>
<accession>A0A177Y022</accession>
<sequence length="106" mass="12635">MLKFNLLKIRKKKSKLYFIDGLVGFIDNEMFKHAYIDKYDIKKHQESYSISDERIRSVNAREKTVEMEIADIPVTLTMKSLMKPSIRQQLNISNENFVAIYRQMEQ</sequence>
<dbReference type="EMBL" id="LLEI02000031">
    <property type="protein sequence ID" value="OAJ94204.1"/>
    <property type="molecule type" value="Genomic_DNA"/>
</dbReference>
<evidence type="ECO:0000313" key="2">
    <source>
        <dbReference type="Proteomes" id="UP000078406"/>
    </source>
</evidence>
<proteinExistence type="predicted"/>
<comment type="caution">
    <text evidence="1">The sequence shown here is derived from an EMBL/GenBank/DDBJ whole genome shotgun (WGS) entry which is preliminary data.</text>
</comment>